<keyword evidence="2" id="KW-0560">Oxidoreductase</keyword>
<dbReference type="AlphaFoldDB" id="A0A0M7A8W3"/>
<dbReference type="Proteomes" id="UP000053235">
    <property type="component" value="Unassembled WGS sequence"/>
</dbReference>
<protein>
    <submittedName>
        <fullName evidence="2">Alkylhydroperoxidase AhpD family core domain protein</fullName>
    </submittedName>
</protein>
<dbReference type="STRING" id="388408.LAX5112_02861"/>
<organism evidence="2 3">
    <name type="scientific">Roseibium alexandrii</name>
    <dbReference type="NCBI Taxonomy" id="388408"/>
    <lineage>
        <taxon>Bacteria</taxon>
        <taxon>Pseudomonadati</taxon>
        <taxon>Pseudomonadota</taxon>
        <taxon>Alphaproteobacteria</taxon>
        <taxon>Hyphomicrobiales</taxon>
        <taxon>Stappiaceae</taxon>
        <taxon>Roseibium</taxon>
    </lineage>
</organism>
<dbReference type="SUPFAM" id="SSF69118">
    <property type="entry name" value="AhpD-like"/>
    <property type="match status" value="1"/>
</dbReference>
<dbReference type="Gene3D" id="1.20.1290.10">
    <property type="entry name" value="AhpD-like"/>
    <property type="match status" value="1"/>
</dbReference>
<evidence type="ECO:0000313" key="2">
    <source>
        <dbReference type="EMBL" id="CTQ71548.1"/>
    </source>
</evidence>
<dbReference type="RefSeq" id="WP_055672382.1">
    <property type="nucleotide sequence ID" value="NZ_CXWD01000010.1"/>
</dbReference>
<dbReference type="PANTHER" id="PTHR33930:SF2">
    <property type="entry name" value="BLR3452 PROTEIN"/>
    <property type="match status" value="1"/>
</dbReference>
<evidence type="ECO:0000259" key="1">
    <source>
        <dbReference type="Pfam" id="PF02627"/>
    </source>
</evidence>
<dbReference type="InterPro" id="IPR003779">
    <property type="entry name" value="CMD-like"/>
</dbReference>
<dbReference type="InterPro" id="IPR004675">
    <property type="entry name" value="AhpD_core"/>
</dbReference>
<evidence type="ECO:0000313" key="3">
    <source>
        <dbReference type="Proteomes" id="UP000053235"/>
    </source>
</evidence>
<dbReference type="EMBL" id="CXWD01000010">
    <property type="protein sequence ID" value="CTQ71548.1"/>
    <property type="molecule type" value="Genomic_DNA"/>
</dbReference>
<dbReference type="PANTHER" id="PTHR33930">
    <property type="entry name" value="ALKYL HYDROPEROXIDE REDUCTASE AHPD"/>
    <property type="match status" value="1"/>
</dbReference>
<sequence length="124" mass="12945">MSVSDWQSFISQTDKRMADLRSGIPGVTKGFHDVARSAISPGALDSKTKELIALAIGIAARCDGCLAYHSKAAAKYGASREEIMETIGVAVYMGGGPSMIYGAEALAAFDAFSGHDASEAQDPK</sequence>
<feature type="domain" description="Carboxymuconolactone decarboxylase-like" evidence="1">
    <location>
        <begin position="25"/>
        <end position="107"/>
    </location>
</feature>
<gene>
    <name evidence="2" type="ORF">LAX5112_02861</name>
</gene>
<dbReference type="NCBIfam" id="TIGR00778">
    <property type="entry name" value="ahpD_dom"/>
    <property type="match status" value="1"/>
</dbReference>
<accession>A0A0M7A8W3</accession>
<name>A0A0M7A8W3_9HYPH</name>
<keyword evidence="2" id="KW-0575">Peroxidase</keyword>
<dbReference type="GO" id="GO:0051920">
    <property type="term" value="F:peroxiredoxin activity"/>
    <property type="evidence" value="ECO:0007669"/>
    <property type="project" value="InterPro"/>
</dbReference>
<dbReference type="Pfam" id="PF02627">
    <property type="entry name" value="CMD"/>
    <property type="match status" value="1"/>
</dbReference>
<dbReference type="InterPro" id="IPR029032">
    <property type="entry name" value="AhpD-like"/>
</dbReference>
<keyword evidence="3" id="KW-1185">Reference proteome</keyword>
<dbReference type="OrthoDB" id="1683318at2"/>
<reference evidence="3" key="1">
    <citation type="submission" date="2015-07" db="EMBL/GenBank/DDBJ databases">
        <authorList>
            <person name="Rodrigo-Torres Lidia"/>
            <person name="Arahal R.David."/>
        </authorList>
    </citation>
    <scope>NUCLEOTIDE SEQUENCE [LARGE SCALE GENOMIC DNA]</scope>
    <source>
        <strain evidence="3">CECT 5112</strain>
    </source>
</reference>
<proteinExistence type="predicted"/>